<accession>A0ABM0MGY6</accession>
<dbReference type="SUPFAM" id="SSF50685">
    <property type="entry name" value="Barwin-like endoglucanases"/>
    <property type="match status" value="1"/>
</dbReference>
<proteinExistence type="predicted"/>
<sequence>MADEKTTLLPTTADDVSVTQTEVTYLSDRTTHEITTPLPTTTDDVSITQTEDTYLSDRTTDEITTPLPTTTDDVSITQTEDTYLSDRTTDEQTTPIAASADYISVTQDLSSEIFTVPTIGTCVFGGVKMGMAKMADMSQSNITNACAMAPYSSDYVAGIGSSHSFNYYECGECLVVSGVVGTVTVLVVENCGDCDTQDLMLNTAAFNVLSILPIDIPVVWEVVPCDVSEGMKFKFMTGSDEYGWGIQVRDHRYPVADMCVIVGTICQPLLKMNTNYFVNNNNITAPFTLTIVSINGVEASVEIDAIYSEDVLIHTNVQFPNVC</sequence>
<dbReference type="PANTHER" id="PTHR31836">
    <property type="match status" value="1"/>
</dbReference>
<keyword evidence="2" id="KW-1185">Reference proteome</keyword>
<dbReference type="Gene3D" id="2.40.40.10">
    <property type="entry name" value="RlpA-like domain"/>
    <property type="match status" value="1"/>
</dbReference>
<dbReference type="InterPro" id="IPR036908">
    <property type="entry name" value="RlpA-like_sf"/>
</dbReference>
<dbReference type="GeneID" id="102808148"/>
<dbReference type="PANTHER" id="PTHR31836:SF21">
    <property type="entry name" value="EXPANSIN-LIKE PROTEIN 7"/>
    <property type="match status" value="1"/>
</dbReference>
<evidence type="ECO:0000313" key="2">
    <source>
        <dbReference type="Proteomes" id="UP000694865"/>
    </source>
</evidence>
<protein>
    <submittedName>
        <fullName evidence="3">Cell wall protein DAN4-like</fullName>
    </submittedName>
</protein>
<reference evidence="3" key="1">
    <citation type="submission" date="2025-08" db="UniProtKB">
        <authorList>
            <consortium name="RefSeq"/>
        </authorList>
    </citation>
    <scope>IDENTIFICATION</scope>
    <source>
        <tissue evidence="3">Testes</tissue>
    </source>
</reference>
<organism evidence="2 3">
    <name type="scientific">Saccoglossus kowalevskii</name>
    <name type="common">Acorn worm</name>
    <dbReference type="NCBI Taxonomy" id="10224"/>
    <lineage>
        <taxon>Eukaryota</taxon>
        <taxon>Metazoa</taxon>
        <taxon>Hemichordata</taxon>
        <taxon>Enteropneusta</taxon>
        <taxon>Harrimaniidae</taxon>
        <taxon>Saccoglossus</taxon>
    </lineage>
</organism>
<dbReference type="Gene3D" id="2.60.40.760">
    <property type="entry name" value="Expansin, cellulose-binding-like domain"/>
    <property type="match status" value="1"/>
</dbReference>
<evidence type="ECO:0000256" key="1">
    <source>
        <dbReference type="ARBA" id="ARBA00022729"/>
    </source>
</evidence>
<gene>
    <name evidence="3" type="primary">LOC102808148</name>
</gene>
<dbReference type="Proteomes" id="UP000694865">
    <property type="component" value="Unplaced"/>
</dbReference>
<keyword evidence="1" id="KW-0732">Signal</keyword>
<dbReference type="InterPro" id="IPR036749">
    <property type="entry name" value="Expansin_CBD_sf"/>
</dbReference>
<evidence type="ECO:0000313" key="3">
    <source>
        <dbReference type="RefSeq" id="XP_006819277.1"/>
    </source>
</evidence>
<name>A0ABM0MGY6_SACKO</name>
<dbReference type="InterPro" id="IPR051477">
    <property type="entry name" value="Expansin_CellWall"/>
</dbReference>
<dbReference type="RefSeq" id="XP_006819277.1">
    <property type="nucleotide sequence ID" value="XM_006819214.1"/>
</dbReference>